<dbReference type="InterPro" id="IPR050276">
    <property type="entry name" value="MshD_Acetyltransferase"/>
</dbReference>
<dbReference type="SUPFAM" id="SSF55729">
    <property type="entry name" value="Acyl-CoA N-acyltransferases (Nat)"/>
    <property type="match status" value="1"/>
</dbReference>
<comment type="caution">
    <text evidence="1">The sequence shown here is derived from an EMBL/GenBank/DDBJ whole genome shotgun (WGS) entry which is preliminary data.</text>
</comment>
<dbReference type="PANTHER" id="PTHR43617">
    <property type="entry name" value="L-AMINO ACID N-ACETYLTRANSFERASE"/>
    <property type="match status" value="1"/>
</dbReference>
<keyword evidence="1" id="KW-0808">Transferase</keyword>
<gene>
    <name evidence="1" type="ORF">BU097_07270</name>
</gene>
<dbReference type="GO" id="GO:0016747">
    <property type="term" value="F:acyltransferase activity, transferring groups other than amino-acyl groups"/>
    <property type="evidence" value="ECO:0007669"/>
    <property type="project" value="InterPro"/>
</dbReference>
<dbReference type="Proteomes" id="UP000285567">
    <property type="component" value="Unassembled WGS sequence"/>
</dbReference>
<dbReference type="AlphaFoldDB" id="A0A2T4PMV4"/>
<dbReference type="PANTHER" id="PTHR43617:SF30">
    <property type="entry name" value="HISTONE ACETYLTRANSFERASE"/>
    <property type="match status" value="1"/>
</dbReference>
<dbReference type="InterPro" id="IPR016181">
    <property type="entry name" value="Acyl_CoA_acyltransferase"/>
</dbReference>
<accession>A0A2T4PMV4</accession>
<dbReference type="Pfam" id="PF00583">
    <property type="entry name" value="Acetyltransf_1"/>
    <property type="match status" value="1"/>
</dbReference>
<dbReference type="GeneID" id="82529271"/>
<dbReference type="CDD" id="cd04301">
    <property type="entry name" value="NAT_SF"/>
    <property type="match status" value="1"/>
</dbReference>
<sequence>MDFTIRALTEEDRHGKANVHYESWLKTYNHISENDYLENLDKEQFIKKSSIHDLPTLVATVKDEIVGFITYGKTKSISESDNWSEIYALYLLEAYQRHMIGYALTQRALELSYPDNVTLWVVEENTNAINFYEQVGFKKTPYKQPTFFGKTYNEIRMDYTRTEHDN</sequence>
<dbReference type="Gene3D" id="3.40.630.30">
    <property type="match status" value="1"/>
</dbReference>
<protein>
    <submittedName>
        <fullName evidence="1">GNAT family N-acetyltransferase</fullName>
    </submittedName>
</protein>
<keyword evidence="2" id="KW-1185">Reference proteome</keyword>
<evidence type="ECO:0000313" key="2">
    <source>
        <dbReference type="Proteomes" id="UP000285567"/>
    </source>
</evidence>
<organism evidence="1 2">
    <name type="scientific">Staphylococcus xylosus</name>
    <dbReference type="NCBI Taxonomy" id="1288"/>
    <lineage>
        <taxon>Bacteria</taxon>
        <taxon>Bacillati</taxon>
        <taxon>Bacillota</taxon>
        <taxon>Bacilli</taxon>
        <taxon>Bacillales</taxon>
        <taxon>Staphylococcaceae</taxon>
        <taxon>Staphylococcus</taxon>
    </lineage>
</organism>
<dbReference type="InterPro" id="IPR000182">
    <property type="entry name" value="GNAT_dom"/>
</dbReference>
<name>A0A2T4PMV4_STAXY</name>
<reference evidence="1 2" key="1">
    <citation type="journal article" date="2016" name="Front. Microbiol.">
        <title>Comprehensive Phylogenetic Analysis of Bovine Non-aureus Staphylococci Species Based on Whole-Genome Sequencing.</title>
        <authorList>
            <person name="Naushad S."/>
            <person name="Barkema H.W."/>
            <person name="Luby C."/>
            <person name="Condas L.A."/>
            <person name="Nobrega D.B."/>
            <person name="Carson D.A."/>
            <person name="De Buck J."/>
        </authorList>
    </citation>
    <scope>NUCLEOTIDE SEQUENCE [LARGE SCALE GENOMIC DNA]</scope>
    <source>
        <strain evidence="1 2">SNUC 102</strain>
    </source>
</reference>
<dbReference type="RefSeq" id="WP_107551506.1">
    <property type="nucleotide sequence ID" value="NZ_CABIWF010000002.1"/>
</dbReference>
<dbReference type="OrthoDB" id="5292888at2"/>
<evidence type="ECO:0000313" key="1">
    <source>
        <dbReference type="EMBL" id="RIN10867.1"/>
    </source>
</evidence>
<proteinExistence type="predicted"/>
<dbReference type="PROSITE" id="PS51186">
    <property type="entry name" value="GNAT"/>
    <property type="match status" value="1"/>
</dbReference>
<dbReference type="EMBL" id="QXUL01000030">
    <property type="protein sequence ID" value="RIN10867.1"/>
    <property type="molecule type" value="Genomic_DNA"/>
</dbReference>